<keyword evidence="2" id="KW-1133">Transmembrane helix</keyword>
<evidence type="ECO:0008006" key="5">
    <source>
        <dbReference type="Google" id="ProtNLM"/>
    </source>
</evidence>
<sequence length="119" mass="13504">MLTNPQIISSIIGLAIGIMIVWLVRRDHLVSKDGARWLLLAVLIVLYSFFPKLNDAIGLALGISYPPIIPVLLGFGVVLIKMLLSDIERARMRVDIERLVQRMALLERELEDERNKNND</sequence>
<organism evidence="3 4">
    <name type="scientific">Idiomarina aquatica</name>
    <dbReference type="NCBI Taxonomy" id="1327752"/>
    <lineage>
        <taxon>Bacteria</taxon>
        <taxon>Pseudomonadati</taxon>
        <taxon>Pseudomonadota</taxon>
        <taxon>Gammaproteobacteria</taxon>
        <taxon>Alteromonadales</taxon>
        <taxon>Idiomarinaceae</taxon>
        <taxon>Idiomarina</taxon>
    </lineage>
</organism>
<dbReference type="InterPro" id="IPR019277">
    <property type="entry name" value="DUF2304"/>
</dbReference>
<proteinExistence type="predicted"/>
<dbReference type="RefSeq" id="WP_133538688.1">
    <property type="nucleotide sequence ID" value="NZ_SNXI01000002.1"/>
</dbReference>
<evidence type="ECO:0000256" key="1">
    <source>
        <dbReference type="SAM" id="Coils"/>
    </source>
</evidence>
<evidence type="ECO:0000256" key="2">
    <source>
        <dbReference type="SAM" id="Phobius"/>
    </source>
</evidence>
<dbReference type="EMBL" id="SNXI01000002">
    <property type="protein sequence ID" value="TDP40225.1"/>
    <property type="molecule type" value="Genomic_DNA"/>
</dbReference>
<dbReference type="Proteomes" id="UP000295531">
    <property type="component" value="Unassembled WGS sequence"/>
</dbReference>
<name>A0A4R6PPE0_9GAMM</name>
<dbReference type="Pfam" id="PF10066">
    <property type="entry name" value="DUF2304"/>
    <property type="match status" value="1"/>
</dbReference>
<feature type="transmembrane region" description="Helical" evidence="2">
    <location>
        <begin position="65"/>
        <end position="84"/>
    </location>
</feature>
<accession>A0A4R6PPE0</accession>
<protein>
    <recommendedName>
        <fullName evidence="5">DUF2304 domain-containing protein</fullName>
    </recommendedName>
</protein>
<feature type="transmembrane region" description="Helical" evidence="2">
    <location>
        <begin position="36"/>
        <end position="53"/>
    </location>
</feature>
<dbReference type="OrthoDB" id="8812556at2"/>
<comment type="caution">
    <text evidence="3">The sequence shown here is derived from an EMBL/GenBank/DDBJ whole genome shotgun (WGS) entry which is preliminary data.</text>
</comment>
<evidence type="ECO:0000313" key="3">
    <source>
        <dbReference type="EMBL" id="TDP40225.1"/>
    </source>
</evidence>
<keyword evidence="2" id="KW-0812">Transmembrane</keyword>
<reference evidence="3 4" key="1">
    <citation type="submission" date="2019-03" db="EMBL/GenBank/DDBJ databases">
        <title>Freshwater and sediment microbial communities from various areas in North America, analyzing microbe dynamics in response to fracking.</title>
        <authorList>
            <person name="Lamendella R."/>
        </authorList>
    </citation>
    <scope>NUCLEOTIDE SEQUENCE [LARGE SCALE GENOMIC DNA]</scope>
    <source>
        <strain evidence="3 4">18_TX</strain>
    </source>
</reference>
<dbReference type="AlphaFoldDB" id="A0A4R6PPE0"/>
<gene>
    <name evidence="3" type="ORF">DEU29_102125</name>
</gene>
<keyword evidence="4" id="KW-1185">Reference proteome</keyword>
<feature type="coiled-coil region" evidence="1">
    <location>
        <begin position="89"/>
        <end position="116"/>
    </location>
</feature>
<evidence type="ECO:0000313" key="4">
    <source>
        <dbReference type="Proteomes" id="UP000295531"/>
    </source>
</evidence>
<keyword evidence="2" id="KW-0472">Membrane</keyword>
<feature type="transmembrane region" description="Helical" evidence="2">
    <location>
        <begin position="6"/>
        <end position="24"/>
    </location>
</feature>
<keyword evidence="1" id="KW-0175">Coiled coil</keyword>